<accession>A0AAD7UQZ5</accession>
<evidence type="ECO:0008006" key="5">
    <source>
        <dbReference type="Google" id="ProtNLM"/>
    </source>
</evidence>
<reference evidence="3" key="1">
    <citation type="submission" date="2023-01" db="EMBL/GenBank/DDBJ databases">
        <title>Metagenome sequencing of chrysophaentin producing Chrysophaeum taylorii.</title>
        <authorList>
            <person name="Davison J."/>
            <person name="Bewley C."/>
        </authorList>
    </citation>
    <scope>NUCLEOTIDE SEQUENCE</scope>
    <source>
        <strain evidence="3">NIES-1699</strain>
    </source>
</reference>
<name>A0AAD7UQZ5_9STRA</name>
<dbReference type="Pfam" id="PF13374">
    <property type="entry name" value="TPR_10"/>
    <property type="match status" value="1"/>
</dbReference>
<keyword evidence="1" id="KW-0677">Repeat</keyword>
<dbReference type="PANTHER" id="PTHR45641">
    <property type="entry name" value="TETRATRICOPEPTIDE REPEAT PROTEIN (AFU_ORTHOLOGUE AFUA_6G03870)"/>
    <property type="match status" value="1"/>
</dbReference>
<keyword evidence="4" id="KW-1185">Reference proteome</keyword>
<comment type="caution">
    <text evidence="3">The sequence shown here is derived from an EMBL/GenBank/DDBJ whole genome shotgun (WGS) entry which is preliminary data.</text>
</comment>
<sequence length="296" mass="33419">MRLISLKTRTYSKKSLFRARAAPSVEDSTREVTLLLSENVDKEEVTHRIPAGAVAPKDFSERHSIGVGGFGSWLKSLKSRLTGSKSARSRWSSSRSQQRSSFYLTQKHLLEKLVDKAEATHGTRSLKHASALENLADFLREHESFREASRYYPRVVRIREQLLGEVDPTLGRALHFLAATYHAQALYDDAEPLYERAILVRQLALGKYHPDVAESLNAQSGVYLALQRGREGLRACKQALAIRERVFKHDDRHPLIRQSLMNTARLLKAMHKYKQATPYLDRLAASGGVPVDSRSS</sequence>
<dbReference type="PANTHER" id="PTHR45641:SF19">
    <property type="entry name" value="NEPHROCYSTIN-3"/>
    <property type="match status" value="1"/>
</dbReference>
<dbReference type="EMBL" id="JAQMWT010000005">
    <property type="protein sequence ID" value="KAJ8614466.1"/>
    <property type="molecule type" value="Genomic_DNA"/>
</dbReference>
<dbReference type="SUPFAM" id="SSF48452">
    <property type="entry name" value="TPR-like"/>
    <property type="match status" value="1"/>
</dbReference>
<evidence type="ECO:0000313" key="4">
    <source>
        <dbReference type="Proteomes" id="UP001230188"/>
    </source>
</evidence>
<evidence type="ECO:0000256" key="1">
    <source>
        <dbReference type="ARBA" id="ARBA00022737"/>
    </source>
</evidence>
<dbReference type="InterPro" id="IPR011990">
    <property type="entry name" value="TPR-like_helical_dom_sf"/>
</dbReference>
<dbReference type="Proteomes" id="UP001230188">
    <property type="component" value="Unassembled WGS sequence"/>
</dbReference>
<gene>
    <name evidence="3" type="ORF">CTAYLR_000841</name>
</gene>
<dbReference type="Pfam" id="PF13424">
    <property type="entry name" value="TPR_12"/>
    <property type="match status" value="1"/>
</dbReference>
<proteinExistence type="predicted"/>
<protein>
    <recommendedName>
        <fullName evidence="5">Kinesin light chain</fullName>
    </recommendedName>
</protein>
<dbReference type="Gene3D" id="1.25.40.10">
    <property type="entry name" value="Tetratricopeptide repeat domain"/>
    <property type="match status" value="1"/>
</dbReference>
<keyword evidence="2" id="KW-0802">TPR repeat</keyword>
<evidence type="ECO:0000256" key="2">
    <source>
        <dbReference type="ARBA" id="ARBA00022803"/>
    </source>
</evidence>
<dbReference type="AlphaFoldDB" id="A0AAD7UQZ5"/>
<organism evidence="3 4">
    <name type="scientific">Chrysophaeum taylorii</name>
    <dbReference type="NCBI Taxonomy" id="2483200"/>
    <lineage>
        <taxon>Eukaryota</taxon>
        <taxon>Sar</taxon>
        <taxon>Stramenopiles</taxon>
        <taxon>Ochrophyta</taxon>
        <taxon>Pelagophyceae</taxon>
        <taxon>Pelagomonadales</taxon>
        <taxon>Pelagomonadaceae</taxon>
        <taxon>Chrysophaeum</taxon>
    </lineage>
</organism>
<evidence type="ECO:0000313" key="3">
    <source>
        <dbReference type="EMBL" id="KAJ8614466.1"/>
    </source>
</evidence>